<keyword evidence="2" id="KW-0547">Nucleotide-binding</keyword>
<feature type="binding site" evidence="3">
    <location>
        <position position="140"/>
    </location>
    <ligand>
        <name>L-histidine</name>
        <dbReference type="ChEBI" id="CHEBI:57595"/>
    </ligand>
</feature>
<reference evidence="5 6" key="1">
    <citation type="journal article" date="2015" name="Genome Announc.">
        <title>Expanding the biotechnology potential of lactobacilli through comparative genomics of 213 strains and associated genera.</title>
        <authorList>
            <person name="Sun Z."/>
            <person name="Harris H.M."/>
            <person name="McCann A."/>
            <person name="Guo C."/>
            <person name="Argimon S."/>
            <person name="Zhang W."/>
            <person name="Yang X."/>
            <person name="Jeffery I.B."/>
            <person name="Cooney J.C."/>
            <person name="Kagawa T.F."/>
            <person name="Liu W."/>
            <person name="Song Y."/>
            <person name="Salvetti E."/>
            <person name="Wrobel A."/>
            <person name="Rasinkangas P."/>
            <person name="Parkhill J."/>
            <person name="Rea M.C."/>
            <person name="O'Sullivan O."/>
            <person name="Ritari J."/>
            <person name="Douillard F.P."/>
            <person name="Paul Ross R."/>
            <person name="Yang R."/>
            <person name="Briner A.E."/>
            <person name="Felis G.E."/>
            <person name="de Vos W.M."/>
            <person name="Barrangou R."/>
            <person name="Klaenhammer T.R."/>
            <person name="Caufield P.W."/>
            <person name="Cui Y."/>
            <person name="Zhang H."/>
            <person name="O'Toole P.W."/>
        </authorList>
    </citation>
    <scope>NUCLEOTIDE SEQUENCE [LARGE SCALE GENOMIC DNA]</scope>
    <source>
        <strain evidence="5 6">DSM 22689</strain>
    </source>
</reference>
<comment type="subcellular location">
    <subcellularLocation>
        <location evidence="2">Cytoplasm</location>
    </subcellularLocation>
</comment>
<dbReference type="CDD" id="cd00773">
    <property type="entry name" value="HisRS-like_core"/>
    <property type="match status" value="1"/>
</dbReference>
<dbReference type="Gene3D" id="3.30.930.10">
    <property type="entry name" value="Bira Bifunctional Protein, Domain 2"/>
    <property type="match status" value="1"/>
</dbReference>
<dbReference type="Pfam" id="PF13393">
    <property type="entry name" value="tRNA-synt_His"/>
    <property type="match status" value="2"/>
</dbReference>
<protein>
    <recommendedName>
        <fullName evidence="2">Histidine--tRNA ligase</fullName>
        <ecNumber evidence="2">6.1.1.21</ecNumber>
    </recommendedName>
    <alternativeName>
        <fullName evidence="2">Histidyl-tRNA synthetase</fullName>
        <shortName evidence="2">HisRS</shortName>
    </alternativeName>
</protein>
<comment type="similarity">
    <text evidence="1 2">Belongs to the class-II aminoacyl-tRNA synthetase family.</text>
</comment>
<dbReference type="PANTHER" id="PTHR43707:SF1">
    <property type="entry name" value="HISTIDINE--TRNA LIGASE, MITOCHONDRIAL-RELATED"/>
    <property type="match status" value="1"/>
</dbReference>
<dbReference type="NCBIfam" id="TIGR00442">
    <property type="entry name" value="hisS"/>
    <property type="match status" value="1"/>
</dbReference>
<dbReference type="GO" id="GO:0005524">
    <property type="term" value="F:ATP binding"/>
    <property type="evidence" value="ECO:0007669"/>
    <property type="project" value="UniProtKB-UniRule"/>
</dbReference>
<feature type="binding site" evidence="3">
    <location>
        <position position="154"/>
    </location>
    <ligand>
        <name>L-histidine</name>
        <dbReference type="ChEBI" id="CHEBI:57595"/>
    </ligand>
</feature>
<dbReference type="InterPro" id="IPR004516">
    <property type="entry name" value="HisRS/HisZ"/>
</dbReference>
<dbReference type="Proteomes" id="UP000051586">
    <property type="component" value="Unassembled WGS sequence"/>
</dbReference>
<feature type="binding site" evidence="3">
    <location>
        <position position="158"/>
    </location>
    <ligand>
        <name>L-histidine</name>
        <dbReference type="ChEBI" id="CHEBI:57595"/>
    </ligand>
</feature>
<evidence type="ECO:0000256" key="2">
    <source>
        <dbReference type="HAMAP-Rule" id="MF_00127"/>
    </source>
</evidence>
<dbReference type="HAMAP" id="MF_00127">
    <property type="entry name" value="His_tRNA_synth"/>
    <property type="match status" value="1"/>
</dbReference>
<evidence type="ECO:0000313" key="5">
    <source>
        <dbReference type="EMBL" id="KRM92266.1"/>
    </source>
</evidence>
<dbReference type="GO" id="GO:0006427">
    <property type="term" value="P:histidyl-tRNA aminoacylation"/>
    <property type="evidence" value="ECO:0007669"/>
    <property type="project" value="UniProtKB-UniRule"/>
</dbReference>
<keyword evidence="2" id="KW-0436">Ligase</keyword>
<feature type="binding site" evidence="3">
    <location>
        <position position="285"/>
    </location>
    <ligand>
        <name>L-histidine</name>
        <dbReference type="ChEBI" id="CHEBI:57595"/>
    </ligand>
</feature>
<dbReference type="PROSITE" id="PS50862">
    <property type="entry name" value="AA_TRNA_LIGASE_II"/>
    <property type="match status" value="1"/>
</dbReference>
<sequence>MSEIDEKNDKINHNDKINGKLVETMNGNFKRVRGMDDLLPDETPLWQKIEKVARQTFQRYHYAEIRTPMVEKTDVFSRTSGDSSDIVTKQMYTFTDKGDRSITLRPEGTAGIVRAFVEHKLFGPEHPKPVQVYYMGPMFRYERPGATHNREFHQIGCEAIGAVSPQIDAEVINLALDVFRGVGIANLRVELNTLGDDDSRKRYRDTLVEYFSQVQDQLSPDSQRRLAQNPLRILDSKDQNDQKLVAQAPRLEDSLNERSRSYFSSLCHALDLLGIEYVVDDRLVRGLDYYTDTVFEIQAKAAAFGDEYTTICAGGRYNNMVQEFGGPDMGGVGFAFGEERLVTALATDQLAPTLDYFICTDLKDQTEQVQQQILDQALTSAASLRNDGNSVMVNYQIRSLKSQKKAAQKLNSQQVMVIDAASLT</sequence>
<dbReference type="GO" id="GO:0005737">
    <property type="term" value="C:cytoplasm"/>
    <property type="evidence" value="ECO:0007669"/>
    <property type="project" value="UniProtKB-SubCell"/>
</dbReference>
<dbReference type="AlphaFoldDB" id="A0A0R2CLV4"/>
<dbReference type="EMBL" id="AYZI01000002">
    <property type="protein sequence ID" value="KRM92266.1"/>
    <property type="molecule type" value="Genomic_DNA"/>
</dbReference>
<organism evidence="5 6">
    <name type="scientific">Fructilactobacillus florum DSM 22689 = JCM 16035</name>
    <dbReference type="NCBI Taxonomy" id="1423745"/>
    <lineage>
        <taxon>Bacteria</taxon>
        <taxon>Bacillati</taxon>
        <taxon>Bacillota</taxon>
        <taxon>Bacilli</taxon>
        <taxon>Lactobacillales</taxon>
        <taxon>Lactobacillaceae</taxon>
        <taxon>Fructilactobacillus</taxon>
    </lineage>
</organism>
<dbReference type="SUPFAM" id="SSF55681">
    <property type="entry name" value="Class II aaRS and biotin synthetases"/>
    <property type="match status" value="1"/>
</dbReference>
<accession>A0A0R2CLV4</accession>
<evidence type="ECO:0000256" key="3">
    <source>
        <dbReference type="PIRSR" id="PIRSR001549-1"/>
    </source>
</evidence>
<feature type="binding site" evidence="3">
    <location>
        <begin position="107"/>
        <end position="109"/>
    </location>
    <ligand>
        <name>L-histidine</name>
        <dbReference type="ChEBI" id="CHEBI:57595"/>
    </ligand>
</feature>
<comment type="caution">
    <text evidence="5">The sequence shown here is derived from an EMBL/GenBank/DDBJ whole genome shotgun (WGS) entry which is preliminary data.</text>
</comment>
<dbReference type="STRING" id="1423745.GCA_001311215_01063"/>
<comment type="subunit">
    <text evidence="2">Homodimer.</text>
</comment>
<dbReference type="GO" id="GO:0140096">
    <property type="term" value="F:catalytic activity, acting on a protein"/>
    <property type="evidence" value="ECO:0007669"/>
    <property type="project" value="UniProtKB-ARBA"/>
</dbReference>
<dbReference type="GO" id="GO:0004821">
    <property type="term" value="F:histidine-tRNA ligase activity"/>
    <property type="evidence" value="ECO:0007669"/>
    <property type="project" value="UniProtKB-UniRule"/>
</dbReference>
<evidence type="ECO:0000313" key="6">
    <source>
        <dbReference type="Proteomes" id="UP000051586"/>
    </source>
</evidence>
<feature type="domain" description="Aminoacyl-transfer RNA synthetases class-II family profile" evidence="4">
    <location>
        <begin position="45"/>
        <end position="345"/>
    </location>
</feature>
<comment type="catalytic activity">
    <reaction evidence="2">
        <text>tRNA(His) + L-histidine + ATP = L-histidyl-tRNA(His) + AMP + diphosphate + H(+)</text>
        <dbReference type="Rhea" id="RHEA:17313"/>
        <dbReference type="Rhea" id="RHEA-COMP:9665"/>
        <dbReference type="Rhea" id="RHEA-COMP:9689"/>
        <dbReference type="ChEBI" id="CHEBI:15378"/>
        <dbReference type="ChEBI" id="CHEBI:30616"/>
        <dbReference type="ChEBI" id="CHEBI:33019"/>
        <dbReference type="ChEBI" id="CHEBI:57595"/>
        <dbReference type="ChEBI" id="CHEBI:78442"/>
        <dbReference type="ChEBI" id="CHEBI:78527"/>
        <dbReference type="ChEBI" id="CHEBI:456215"/>
        <dbReference type="EC" id="6.1.1.21"/>
    </reaction>
</comment>
<dbReference type="InterPro" id="IPR006195">
    <property type="entry name" value="aa-tRNA-synth_II"/>
</dbReference>
<keyword evidence="2 5" id="KW-0030">Aminoacyl-tRNA synthetase</keyword>
<dbReference type="InterPro" id="IPR045864">
    <property type="entry name" value="aa-tRNA-synth_II/BPL/LPL"/>
</dbReference>
<proteinExistence type="inferred from homology"/>
<keyword evidence="2" id="KW-0067">ATP-binding</keyword>
<name>A0A0R2CLV4_9LACO</name>
<dbReference type="InterPro" id="IPR015807">
    <property type="entry name" value="His-tRNA-ligase"/>
</dbReference>
<feature type="binding site" evidence="3">
    <location>
        <begin position="289"/>
        <end position="290"/>
    </location>
    <ligand>
        <name>L-histidine</name>
        <dbReference type="ChEBI" id="CHEBI:57595"/>
    </ligand>
</feature>
<dbReference type="GO" id="GO:0016740">
    <property type="term" value="F:transferase activity"/>
    <property type="evidence" value="ECO:0007669"/>
    <property type="project" value="UniProtKB-ARBA"/>
</dbReference>
<dbReference type="PIRSF" id="PIRSF001549">
    <property type="entry name" value="His-tRNA_synth"/>
    <property type="match status" value="1"/>
</dbReference>
<dbReference type="InterPro" id="IPR041715">
    <property type="entry name" value="HisRS-like_core"/>
</dbReference>
<keyword evidence="2" id="KW-0648">Protein biosynthesis</keyword>
<evidence type="ECO:0000259" key="4">
    <source>
        <dbReference type="PROSITE" id="PS50862"/>
    </source>
</evidence>
<dbReference type="PANTHER" id="PTHR43707">
    <property type="entry name" value="HISTIDYL-TRNA SYNTHETASE"/>
    <property type="match status" value="1"/>
</dbReference>
<dbReference type="PATRIC" id="fig|1423745.4.peg.422"/>
<gene>
    <name evidence="2" type="primary">hisS</name>
    <name evidence="5" type="ORF">FC87_GL000394</name>
</gene>
<keyword evidence="2" id="KW-0963">Cytoplasm</keyword>
<evidence type="ECO:0000256" key="1">
    <source>
        <dbReference type="ARBA" id="ARBA00008226"/>
    </source>
</evidence>
<dbReference type="EC" id="6.1.1.21" evidence="2"/>